<feature type="non-terminal residue" evidence="3">
    <location>
        <position position="199"/>
    </location>
</feature>
<proteinExistence type="predicted"/>
<feature type="non-terminal residue" evidence="3">
    <location>
        <position position="1"/>
    </location>
</feature>
<dbReference type="InterPro" id="IPR000719">
    <property type="entry name" value="Prot_kinase_dom"/>
</dbReference>
<keyword evidence="4" id="KW-1185">Reference proteome</keyword>
<gene>
    <name evidence="3" type="ORF">T440DRAFT_366830</name>
</gene>
<evidence type="ECO:0000256" key="1">
    <source>
        <dbReference type="SAM" id="MobiDB-lite"/>
    </source>
</evidence>
<dbReference type="OrthoDB" id="3673723at2759"/>
<dbReference type="Gene3D" id="1.10.510.10">
    <property type="entry name" value="Transferase(Phosphotransferase) domain 1"/>
    <property type="match status" value="1"/>
</dbReference>
<dbReference type="GO" id="GO:0004672">
    <property type="term" value="F:protein kinase activity"/>
    <property type="evidence" value="ECO:0007669"/>
    <property type="project" value="InterPro"/>
</dbReference>
<evidence type="ECO:0000313" key="4">
    <source>
        <dbReference type="Proteomes" id="UP000799423"/>
    </source>
</evidence>
<feature type="domain" description="Protein kinase" evidence="2">
    <location>
        <begin position="1"/>
        <end position="181"/>
    </location>
</feature>
<dbReference type="Proteomes" id="UP000799423">
    <property type="component" value="Unassembled WGS sequence"/>
</dbReference>
<feature type="region of interest" description="Disordered" evidence="1">
    <location>
        <begin position="1"/>
        <end position="41"/>
    </location>
</feature>
<name>A0A6A7BKD0_9PLEO</name>
<sequence length="199" mass="21611">SIFTLQDTRPGSNDTYADNPSHYLCGATPAPSTAEDSSSLGNGAQGRYAPELFRTFYAHLEHAGDDGEATWPPLSSATDIWAVGQVMWCLLLNLTHGGDYRPRWEGEGGNRIFLNDGDVYTRQDLEDGLFLDGGVAAGYSGALKGLVRDCLVWDPRARPGLEDLRQRIEGGSVGEGEEEVLIRVPGDVEGWLVGARWRG</sequence>
<accession>A0A6A7BKD0</accession>
<dbReference type="InterPro" id="IPR011009">
    <property type="entry name" value="Kinase-like_dom_sf"/>
</dbReference>
<dbReference type="PROSITE" id="PS50011">
    <property type="entry name" value="PROTEIN_KINASE_DOM"/>
    <property type="match status" value="1"/>
</dbReference>
<dbReference type="SUPFAM" id="SSF56112">
    <property type="entry name" value="Protein kinase-like (PK-like)"/>
    <property type="match status" value="1"/>
</dbReference>
<evidence type="ECO:0000313" key="3">
    <source>
        <dbReference type="EMBL" id="KAF2855227.1"/>
    </source>
</evidence>
<feature type="compositionally biased region" description="Polar residues" evidence="1">
    <location>
        <begin position="1"/>
        <end position="18"/>
    </location>
</feature>
<protein>
    <recommendedName>
        <fullName evidence="2">Protein kinase domain-containing protein</fullName>
    </recommendedName>
</protein>
<evidence type="ECO:0000259" key="2">
    <source>
        <dbReference type="PROSITE" id="PS50011"/>
    </source>
</evidence>
<dbReference type="EMBL" id="MU006291">
    <property type="protein sequence ID" value="KAF2855227.1"/>
    <property type="molecule type" value="Genomic_DNA"/>
</dbReference>
<organism evidence="3 4">
    <name type="scientific">Plenodomus tracheiphilus IPT5</name>
    <dbReference type="NCBI Taxonomy" id="1408161"/>
    <lineage>
        <taxon>Eukaryota</taxon>
        <taxon>Fungi</taxon>
        <taxon>Dikarya</taxon>
        <taxon>Ascomycota</taxon>
        <taxon>Pezizomycotina</taxon>
        <taxon>Dothideomycetes</taxon>
        <taxon>Pleosporomycetidae</taxon>
        <taxon>Pleosporales</taxon>
        <taxon>Pleosporineae</taxon>
        <taxon>Leptosphaeriaceae</taxon>
        <taxon>Plenodomus</taxon>
    </lineage>
</organism>
<feature type="compositionally biased region" description="Polar residues" evidence="1">
    <location>
        <begin position="30"/>
        <end position="41"/>
    </location>
</feature>
<dbReference type="GO" id="GO:0005524">
    <property type="term" value="F:ATP binding"/>
    <property type="evidence" value="ECO:0007669"/>
    <property type="project" value="InterPro"/>
</dbReference>
<dbReference type="AlphaFoldDB" id="A0A6A7BKD0"/>
<reference evidence="3" key="1">
    <citation type="submission" date="2020-01" db="EMBL/GenBank/DDBJ databases">
        <authorList>
            <consortium name="DOE Joint Genome Institute"/>
            <person name="Haridas S."/>
            <person name="Albert R."/>
            <person name="Binder M."/>
            <person name="Bloem J."/>
            <person name="Labutti K."/>
            <person name="Salamov A."/>
            <person name="Andreopoulos B."/>
            <person name="Baker S.E."/>
            <person name="Barry K."/>
            <person name="Bills G."/>
            <person name="Bluhm B.H."/>
            <person name="Cannon C."/>
            <person name="Castanera R."/>
            <person name="Culley D.E."/>
            <person name="Daum C."/>
            <person name="Ezra D."/>
            <person name="Gonzalez J.B."/>
            <person name="Henrissat B."/>
            <person name="Kuo A."/>
            <person name="Liang C."/>
            <person name="Lipzen A."/>
            <person name="Lutzoni F."/>
            <person name="Magnuson J."/>
            <person name="Mondo S."/>
            <person name="Nolan M."/>
            <person name="Ohm R."/>
            <person name="Pangilinan J."/>
            <person name="Park H.-J."/>
            <person name="Ramirez L."/>
            <person name="Alfaro M."/>
            <person name="Sun H."/>
            <person name="Tritt A."/>
            <person name="Yoshinaga Y."/>
            <person name="Zwiers L.-H."/>
            <person name="Turgeon B.G."/>
            <person name="Goodwin S.B."/>
            <person name="Spatafora J.W."/>
            <person name="Crous P.W."/>
            <person name="Grigoriev I.V."/>
        </authorList>
    </citation>
    <scope>NUCLEOTIDE SEQUENCE</scope>
    <source>
        <strain evidence="3">IPT5</strain>
    </source>
</reference>